<dbReference type="Pfam" id="PF12833">
    <property type="entry name" value="HTH_18"/>
    <property type="match status" value="1"/>
</dbReference>
<dbReference type="OrthoDB" id="9816011at2"/>
<evidence type="ECO:0000256" key="3">
    <source>
        <dbReference type="ARBA" id="ARBA00023163"/>
    </source>
</evidence>
<evidence type="ECO:0000313" key="5">
    <source>
        <dbReference type="EMBL" id="PKR56166.1"/>
    </source>
</evidence>
<evidence type="ECO:0000256" key="1">
    <source>
        <dbReference type="ARBA" id="ARBA00023015"/>
    </source>
</evidence>
<dbReference type="InterPro" id="IPR009057">
    <property type="entry name" value="Homeodomain-like_sf"/>
</dbReference>
<feature type="domain" description="HTH araC/xylS-type" evidence="4">
    <location>
        <begin position="216"/>
        <end position="314"/>
    </location>
</feature>
<sequence>MEKGYAPSHLFKVSYPLKDDTILQKTTRNQEGRMRIIQERITNPDGYSWGYFHYVWDDFRCNWHQHPEYELTLTLNARGSRLIGDHRQAFDGVDFAMVGPNLPHLWECQRLSDDKPIEVYVLWLSQEWIENLTRDFVEFSDLYALFEQARRGLSFTPEAVEKIRAIAPSLDDASPRKRFMLIVEILEILLAGIDGPLASASFGNATEGTSDSLRIDRAIAFIHAHHAEPLRVAALANVAGVSESSFYRLFKRYTGRSVVEYLNEYRISRACVQLSRTDWPIYRIAEFNGFSNLSNFNRRFRQYRGKSARDYRDNIRIHGQFPENAPMPDARIGAVPARPLPSETDGVSAGKCIALKGVPAEVV</sequence>
<evidence type="ECO:0000256" key="2">
    <source>
        <dbReference type="ARBA" id="ARBA00023125"/>
    </source>
</evidence>
<dbReference type="GO" id="GO:0003700">
    <property type="term" value="F:DNA-binding transcription factor activity"/>
    <property type="evidence" value="ECO:0007669"/>
    <property type="project" value="InterPro"/>
</dbReference>
<evidence type="ECO:0000313" key="6">
    <source>
        <dbReference type="Proteomes" id="UP000233597"/>
    </source>
</evidence>
<name>A0A2N3L0B1_9PROT</name>
<dbReference type="SMART" id="SM00342">
    <property type="entry name" value="HTH_ARAC"/>
    <property type="match status" value="1"/>
</dbReference>
<keyword evidence="3" id="KW-0804">Transcription</keyword>
<keyword evidence="1" id="KW-0805">Transcription regulation</keyword>
<dbReference type="InterPro" id="IPR018060">
    <property type="entry name" value="HTH_AraC"/>
</dbReference>
<gene>
    <name evidence="5" type="ORF">COO20_02930</name>
</gene>
<evidence type="ECO:0000259" key="4">
    <source>
        <dbReference type="PROSITE" id="PS01124"/>
    </source>
</evidence>
<dbReference type="AlphaFoldDB" id="A0A2N3L0B1"/>
<dbReference type="Proteomes" id="UP000233597">
    <property type="component" value="Unassembled WGS sequence"/>
</dbReference>
<dbReference type="PANTHER" id="PTHR43280:SF27">
    <property type="entry name" value="TRANSCRIPTIONAL REGULATOR MTLR"/>
    <property type="match status" value="1"/>
</dbReference>
<proteinExistence type="predicted"/>
<dbReference type="PANTHER" id="PTHR43280">
    <property type="entry name" value="ARAC-FAMILY TRANSCRIPTIONAL REGULATOR"/>
    <property type="match status" value="1"/>
</dbReference>
<protein>
    <submittedName>
        <fullName evidence="5">AraC family transcriptional regulator</fullName>
    </submittedName>
</protein>
<dbReference type="GO" id="GO:0043565">
    <property type="term" value="F:sequence-specific DNA binding"/>
    <property type="evidence" value="ECO:0007669"/>
    <property type="project" value="InterPro"/>
</dbReference>
<accession>A0A2N3L0B1</accession>
<dbReference type="Gene3D" id="1.10.10.60">
    <property type="entry name" value="Homeodomain-like"/>
    <property type="match status" value="2"/>
</dbReference>
<keyword evidence="2" id="KW-0238">DNA-binding</keyword>
<reference evidence="5 6" key="1">
    <citation type="submission" date="2017-09" db="EMBL/GenBank/DDBJ databases">
        <title>Biodiversity and function of Thalassospira species in the particle-attached aromatic-hydrocarbon-degrading consortia from the surface seawater of the South China Sea.</title>
        <authorList>
            <person name="Dong C."/>
            <person name="Liu R."/>
            <person name="Shao Z."/>
        </authorList>
    </citation>
    <scope>NUCLEOTIDE SEQUENCE [LARGE SCALE GENOMIC DNA]</scope>
    <source>
        <strain evidence="5 6">CSC1P2</strain>
    </source>
</reference>
<dbReference type="PROSITE" id="PS01124">
    <property type="entry name" value="HTH_ARAC_FAMILY_2"/>
    <property type="match status" value="1"/>
</dbReference>
<dbReference type="SUPFAM" id="SSF46689">
    <property type="entry name" value="Homeodomain-like"/>
    <property type="match status" value="2"/>
</dbReference>
<dbReference type="SUPFAM" id="SSF51215">
    <property type="entry name" value="Regulatory protein AraC"/>
    <property type="match status" value="1"/>
</dbReference>
<organism evidence="5 6">
    <name type="scientific">Thalassospira marina</name>
    <dbReference type="NCBI Taxonomy" id="2048283"/>
    <lineage>
        <taxon>Bacteria</taxon>
        <taxon>Pseudomonadati</taxon>
        <taxon>Pseudomonadota</taxon>
        <taxon>Alphaproteobacteria</taxon>
        <taxon>Rhodospirillales</taxon>
        <taxon>Thalassospiraceae</taxon>
        <taxon>Thalassospira</taxon>
    </lineage>
</organism>
<dbReference type="EMBL" id="NWTK01000001">
    <property type="protein sequence ID" value="PKR56166.1"/>
    <property type="molecule type" value="Genomic_DNA"/>
</dbReference>
<comment type="caution">
    <text evidence="5">The sequence shown here is derived from an EMBL/GenBank/DDBJ whole genome shotgun (WGS) entry which is preliminary data.</text>
</comment>
<dbReference type="InterPro" id="IPR037923">
    <property type="entry name" value="HTH-like"/>
</dbReference>